<feature type="transmembrane region" description="Helical" evidence="1">
    <location>
        <begin position="192"/>
        <end position="212"/>
    </location>
</feature>
<dbReference type="Proteomes" id="UP000325113">
    <property type="component" value="Unassembled WGS sequence"/>
</dbReference>
<feature type="transmembrane region" description="Helical" evidence="1">
    <location>
        <begin position="42"/>
        <end position="64"/>
    </location>
</feature>
<sequence length="319" mass="33257">MAAVPVLYACVSMAKAHGHIPEWLDTPPISLAGIHEPEATVYRTGFPLITAALFFLEIPVILLIRAGLQSAPISEVGPAVAADDGGGETAGAGGSSRGRAAALQDREAALATLERASLVARIAFAGLALQGVIPLQGMGDVAGLVHVMGANIFFLLSIYHGACVLWCTATLTADAAGATSLPVSRSADTVGWWFRAFVLLSAFFPTLPAMVLHPGTGPVDVEATVASSALVKEAVASGGDVAAAQRQAINHANHMRNMESAGFAQWWMVGAIVFYYALYSRDLWMMGRANLHRISPRMRSMGLSAVPAMLGFAGVPAHA</sequence>
<dbReference type="EMBL" id="VLTL01000114">
    <property type="protein sequence ID" value="KAA0160133.1"/>
    <property type="molecule type" value="Genomic_DNA"/>
</dbReference>
<evidence type="ECO:0000313" key="6">
    <source>
        <dbReference type="Proteomes" id="UP000324907"/>
    </source>
</evidence>
<dbReference type="EMBL" id="VLTM01000137">
    <property type="protein sequence ID" value="KAA0149375.1"/>
    <property type="molecule type" value="Genomic_DNA"/>
</dbReference>
<evidence type="ECO:0000313" key="5">
    <source>
        <dbReference type="Proteomes" id="UP000323011"/>
    </source>
</evidence>
<accession>A0A5A8D3T4</accession>
<evidence type="ECO:0000256" key="1">
    <source>
        <dbReference type="SAM" id="Phobius"/>
    </source>
</evidence>
<keyword evidence="1" id="KW-0812">Transmembrane</keyword>
<evidence type="ECO:0000313" key="4">
    <source>
        <dbReference type="EMBL" id="KAA0160133.1"/>
    </source>
</evidence>
<protein>
    <submittedName>
        <fullName evidence="4">Uncharacterized protein</fullName>
    </submittedName>
</protein>
<comment type="caution">
    <text evidence="4">The sequence shown here is derived from an EMBL/GenBank/DDBJ whole genome shotgun (WGS) entry which is preliminary data.</text>
</comment>
<dbReference type="EMBL" id="VLTN01000103">
    <property type="protein sequence ID" value="KAA0146059.1"/>
    <property type="molecule type" value="Genomic_DNA"/>
</dbReference>
<evidence type="ECO:0000313" key="7">
    <source>
        <dbReference type="Proteomes" id="UP000325113"/>
    </source>
</evidence>
<dbReference type="AlphaFoldDB" id="A0A5A8D3T4"/>
<keyword evidence="1" id="KW-1133">Transmembrane helix</keyword>
<keyword evidence="5" id="KW-1185">Reference proteome</keyword>
<gene>
    <name evidence="4" type="ORF">FNF28_05561</name>
    <name evidence="2" type="ORF">FNF29_08270</name>
    <name evidence="3" type="ORF">FNF31_07234</name>
</gene>
<feature type="transmembrane region" description="Helical" evidence="1">
    <location>
        <begin position="263"/>
        <end position="279"/>
    </location>
</feature>
<name>A0A5A8D3T4_CAFRO</name>
<keyword evidence="1" id="KW-0472">Membrane</keyword>
<feature type="transmembrane region" description="Helical" evidence="1">
    <location>
        <begin position="150"/>
        <end position="171"/>
    </location>
</feature>
<evidence type="ECO:0000313" key="2">
    <source>
        <dbReference type="EMBL" id="KAA0146059.1"/>
    </source>
</evidence>
<proteinExistence type="predicted"/>
<feature type="transmembrane region" description="Helical" evidence="1">
    <location>
        <begin position="300"/>
        <end position="318"/>
    </location>
</feature>
<dbReference type="Proteomes" id="UP000324907">
    <property type="component" value="Unassembled WGS sequence"/>
</dbReference>
<dbReference type="Proteomes" id="UP000323011">
    <property type="component" value="Unassembled WGS sequence"/>
</dbReference>
<reference evidence="5 6" key="1">
    <citation type="submission" date="2019-07" db="EMBL/GenBank/DDBJ databases">
        <title>Genomes of Cafeteria roenbergensis.</title>
        <authorList>
            <person name="Fischer M.G."/>
            <person name="Hackl T."/>
            <person name="Roman M."/>
        </authorList>
    </citation>
    <scope>NUCLEOTIDE SEQUENCE [LARGE SCALE GENOMIC DNA]</scope>
    <source>
        <strain evidence="2 5">BVI</strain>
        <strain evidence="3 7">Cflag</strain>
        <strain evidence="4 6">RCC970-E3</strain>
    </source>
</reference>
<evidence type="ECO:0000313" key="3">
    <source>
        <dbReference type="EMBL" id="KAA0149375.1"/>
    </source>
</evidence>
<feature type="transmembrane region" description="Helical" evidence="1">
    <location>
        <begin position="118"/>
        <end position="138"/>
    </location>
</feature>
<organism evidence="4 6">
    <name type="scientific">Cafeteria roenbergensis</name>
    <name type="common">Marine flagellate</name>
    <dbReference type="NCBI Taxonomy" id="33653"/>
    <lineage>
        <taxon>Eukaryota</taxon>
        <taxon>Sar</taxon>
        <taxon>Stramenopiles</taxon>
        <taxon>Bigyra</taxon>
        <taxon>Opalozoa</taxon>
        <taxon>Bicosoecida</taxon>
        <taxon>Cafeteriaceae</taxon>
        <taxon>Cafeteria</taxon>
    </lineage>
</organism>